<sequence length="167" mass="19547">MSKAPSSFSPKTKKVCIIPFLRGLLDDDSKKNIICWTDKSNLEFRLLDQHKVAELWGLNKPGRKVKVMTYDTMSRSLREFCKKKLLIKLDGRSCGYRFVDDSVASSENQPPLLFGIDRLMSDQPPDHQILFLERPLQHPRNFQIKLATTELQYEFCLLHHPMHYRCH</sequence>
<feature type="domain" description="ETS" evidence="4">
    <location>
        <begin position="15"/>
        <end position="99"/>
    </location>
</feature>
<evidence type="ECO:0000313" key="6">
    <source>
        <dbReference type="Proteomes" id="UP000230233"/>
    </source>
</evidence>
<reference evidence="6" key="1">
    <citation type="submission" date="2017-10" db="EMBL/GenBank/DDBJ databases">
        <title>Rapid genome shrinkage in a self-fertile nematode reveals novel sperm competition proteins.</title>
        <authorList>
            <person name="Yin D."/>
            <person name="Schwarz E.M."/>
            <person name="Thomas C.G."/>
            <person name="Felde R.L."/>
            <person name="Korf I.F."/>
            <person name="Cutter A.D."/>
            <person name="Schartner C.M."/>
            <person name="Ralston E.J."/>
            <person name="Meyer B.J."/>
            <person name="Haag E.S."/>
        </authorList>
    </citation>
    <scope>NUCLEOTIDE SEQUENCE [LARGE SCALE GENOMIC DNA]</scope>
    <source>
        <strain evidence="6">JU1422</strain>
    </source>
</reference>
<dbReference type="PROSITE" id="PS50061">
    <property type="entry name" value="ETS_DOMAIN_3"/>
    <property type="match status" value="1"/>
</dbReference>
<keyword evidence="2 3" id="KW-0238">DNA-binding</keyword>
<proteinExistence type="inferred from homology"/>
<name>A0A2G5T6Y2_9PELO</name>
<evidence type="ECO:0000256" key="1">
    <source>
        <dbReference type="ARBA" id="ARBA00005562"/>
    </source>
</evidence>
<dbReference type="GO" id="GO:0005634">
    <property type="term" value="C:nucleus"/>
    <property type="evidence" value="ECO:0007669"/>
    <property type="project" value="UniProtKB-SubCell"/>
</dbReference>
<dbReference type="OrthoDB" id="8196042at2759"/>
<dbReference type="SUPFAM" id="SSF46785">
    <property type="entry name" value="Winged helix' DNA-binding domain"/>
    <property type="match status" value="1"/>
</dbReference>
<comment type="subcellular location">
    <subcellularLocation>
        <location evidence="3">Nucleus</location>
    </subcellularLocation>
</comment>
<evidence type="ECO:0000259" key="4">
    <source>
        <dbReference type="PROSITE" id="PS50061"/>
    </source>
</evidence>
<dbReference type="PANTHER" id="PTHR11849:SF302">
    <property type="entry name" value="ETS DOMAIN-CONTAINING PROTEIN-RELATED"/>
    <property type="match status" value="1"/>
</dbReference>
<dbReference type="InterPro" id="IPR000418">
    <property type="entry name" value="Ets_dom"/>
</dbReference>
<dbReference type="EMBL" id="PDUG01000005">
    <property type="protein sequence ID" value="PIC23164.1"/>
    <property type="molecule type" value="Genomic_DNA"/>
</dbReference>
<dbReference type="InterPro" id="IPR036388">
    <property type="entry name" value="WH-like_DNA-bd_sf"/>
</dbReference>
<keyword evidence="6" id="KW-1185">Reference proteome</keyword>
<evidence type="ECO:0000256" key="3">
    <source>
        <dbReference type="RuleBase" id="RU004019"/>
    </source>
</evidence>
<organism evidence="5 6">
    <name type="scientific">Caenorhabditis nigoni</name>
    <dbReference type="NCBI Taxonomy" id="1611254"/>
    <lineage>
        <taxon>Eukaryota</taxon>
        <taxon>Metazoa</taxon>
        <taxon>Ecdysozoa</taxon>
        <taxon>Nematoda</taxon>
        <taxon>Chromadorea</taxon>
        <taxon>Rhabditida</taxon>
        <taxon>Rhabditina</taxon>
        <taxon>Rhabditomorpha</taxon>
        <taxon>Rhabditoidea</taxon>
        <taxon>Rhabditidae</taxon>
        <taxon>Peloderinae</taxon>
        <taxon>Caenorhabditis</taxon>
    </lineage>
</organism>
<dbReference type="STRING" id="1611254.A0A2G5T6Y2"/>
<dbReference type="PANTHER" id="PTHR11849">
    <property type="entry name" value="ETS"/>
    <property type="match status" value="1"/>
</dbReference>
<dbReference type="Proteomes" id="UP000230233">
    <property type="component" value="Chromosome V"/>
</dbReference>
<protein>
    <recommendedName>
        <fullName evidence="4">ETS domain-containing protein</fullName>
    </recommendedName>
</protein>
<evidence type="ECO:0000313" key="5">
    <source>
        <dbReference type="EMBL" id="PIC23164.1"/>
    </source>
</evidence>
<dbReference type="GO" id="GO:0043565">
    <property type="term" value="F:sequence-specific DNA binding"/>
    <property type="evidence" value="ECO:0007669"/>
    <property type="project" value="InterPro"/>
</dbReference>
<dbReference type="InterPro" id="IPR036390">
    <property type="entry name" value="WH_DNA-bd_sf"/>
</dbReference>
<dbReference type="FunFam" id="1.10.10.10:FF:000750">
    <property type="entry name" value="Protein CBG08819"/>
    <property type="match status" value="1"/>
</dbReference>
<gene>
    <name evidence="5" type="primary">Cnig_chr_V.g16956</name>
    <name evidence="5" type="ORF">B9Z55_016956</name>
</gene>
<comment type="similarity">
    <text evidence="1 3">Belongs to the ETS family.</text>
</comment>
<accession>A0A2G5T6Y2</accession>
<dbReference type="GO" id="GO:0000981">
    <property type="term" value="F:DNA-binding transcription factor activity, RNA polymerase II-specific"/>
    <property type="evidence" value="ECO:0007669"/>
    <property type="project" value="TreeGrafter"/>
</dbReference>
<dbReference type="PRINTS" id="PR00454">
    <property type="entry name" value="ETSDOMAIN"/>
</dbReference>
<dbReference type="SMART" id="SM00413">
    <property type="entry name" value="ETS"/>
    <property type="match status" value="1"/>
</dbReference>
<evidence type="ECO:0000256" key="2">
    <source>
        <dbReference type="ARBA" id="ARBA00023125"/>
    </source>
</evidence>
<dbReference type="Gene3D" id="1.10.10.10">
    <property type="entry name" value="Winged helix-like DNA-binding domain superfamily/Winged helix DNA-binding domain"/>
    <property type="match status" value="1"/>
</dbReference>
<dbReference type="InterPro" id="IPR046328">
    <property type="entry name" value="ETS_fam"/>
</dbReference>
<comment type="caution">
    <text evidence="5">The sequence shown here is derived from an EMBL/GenBank/DDBJ whole genome shotgun (WGS) entry which is preliminary data.</text>
</comment>
<dbReference type="AlphaFoldDB" id="A0A2G5T6Y2"/>
<dbReference type="GO" id="GO:0030154">
    <property type="term" value="P:cell differentiation"/>
    <property type="evidence" value="ECO:0007669"/>
    <property type="project" value="TreeGrafter"/>
</dbReference>
<dbReference type="Pfam" id="PF00178">
    <property type="entry name" value="Ets"/>
    <property type="match status" value="1"/>
</dbReference>
<keyword evidence="3" id="KW-0539">Nucleus</keyword>